<dbReference type="EMBL" id="CP026244">
    <property type="protein sequence ID" value="AWO98337.1"/>
    <property type="molecule type" value="Genomic_DNA"/>
</dbReference>
<sequence length="106" mass="12172">STDVMELMSSTVEREESGWLCRLVKPSVHRRNFISHHAEGRVQIHQEFVPKVDAGEEVVWVVFYLEPVAKRSEYSYSVMRHDVVPPPPIPERSPAPCFKETVLGKL</sequence>
<keyword evidence="2" id="KW-1185">Reference proteome</keyword>
<name>A0A2U9B391_SCOMX</name>
<reference evidence="1 2" key="1">
    <citation type="submission" date="2017-12" db="EMBL/GenBank/DDBJ databases">
        <title>Integrating genomic resources of turbot (Scophthalmus maximus) in depth evaluation of genetic and physical mapping variation across individuals.</title>
        <authorList>
            <person name="Martinez P."/>
        </authorList>
    </citation>
    <scope>NUCLEOTIDE SEQUENCE [LARGE SCALE GENOMIC DNA]</scope>
</reference>
<accession>A0A2U9B391</accession>
<proteinExistence type="predicted"/>
<evidence type="ECO:0000313" key="2">
    <source>
        <dbReference type="Proteomes" id="UP000246464"/>
    </source>
</evidence>
<feature type="non-terminal residue" evidence="1">
    <location>
        <position position="1"/>
    </location>
</feature>
<evidence type="ECO:0000313" key="1">
    <source>
        <dbReference type="EMBL" id="AWO98337.1"/>
    </source>
</evidence>
<organism evidence="1 2">
    <name type="scientific">Scophthalmus maximus</name>
    <name type="common">Turbot</name>
    <name type="synonym">Psetta maxima</name>
    <dbReference type="NCBI Taxonomy" id="52904"/>
    <lineage>
        <taxon>Eukaryota</taxon>
        <taxon>Metazoa</taxon>
        <taxon>Chordata</taxon>
        <taxon>Craniata</taxon>
        <taxon>Vertebrata</taxon>
        <taxon>Euteleostomi</taxon>
        <taxon>Actinopterygii</taxon>
        <taxon>Neopterygii</taxon>
        <taxon>Teleostei</taxon>
        <taxon>Neoteleostei</taxon>
        <taxon>Acanthomorphata</taxon>
        <taxon>Carangaria</taxon>
        <taxon>Pleuronectiformes</taxon>
        <taxon>Pleuronectoidei</taxon>
        <taxon>Scophthalmidae</taxon>
        <taxon>Scophthalmus</taxon>
    </lineage>
</organism>
<dbReference type="AlphaFoldDB" id="A0A2U9B391"/>
<gene>
    <name evidence="1" type="ORF">SMAX5B_008037</name>
</gene>
<dbReference type="Proteomes" id="UP000246464">
    <property type="component" value="Chromosome 2"/>
</dbReference>
<protein>
    <submittedName>
        <fullName evidence="1">Uncharacterized protein</fullName>
    </submittedName>
</protein>